<gene>
    <name evidence="2" type="ORF">QWY29_09115</name>
</gene>
<keyword evidence="1" id="KW-1133">Transmembrane helix</keyword>
<evidence type="ECO:0000313" key="2">
    <source>
        <dbReference type="EMBL" id="MDN4161508.1"/>
    </source>
</evidence>
<proteinExistence type="predicted"/>
<organism evidence="2 3">
    <name type="scientific">Nocardioides abyssi</name>
    <dbReference type="NCBI Taxonomy" id="3058370"/>
    <lineage>
        <taxon>Bacteria</taxon>
        <taxon>Bacillati</taxon>
        <taxon>Actinomycetota</taxon>
        <taxon>Actinomycetes</taxon>
        <taxon>Propionibacteriales</taxon>
        <taxon>Nocardioidaceae</taxon>
        <taxon>Nocardioides</taxon>
    </lineage>
</organism>
<sequence>MSRTSGRVVLGCLAVLVLATVLQAVALLAGAGPSTATSAATAVDGHPQRIGFVRPAPTLPDRPGPLAGTFYDNDFGNRRNLGLGPEGQVWALPAGGEPSLSPDGRLLLTATAGEPSGRLQLHDLVTGVRVAFDHIGVSPDRRELRGAAYRLGSRGVRWSADGRAVLALLGARPRFGRDVPAAIDLDTGRVRLVADGAAAGFDRAGRAVTVQVGRGAVSEQDWTATSTDVRTGEAERLVLRPHGPWRGLSEPQPGASVSPDGGTLLLVEAGLGSTPDVTVRRFSLDDGRELDAREVADWDHCEPTWSGVDPVVPTRTDTAHSVLLTADGPRSLVAVHHRMQSFCLVLAADAVAAGPHPSFLGTRDALWTWYWRELLLGLTVAAAVAVLVGLRLLRRRRPDISG</sequence>
<dbReference type="InterPro" id="IPR011042">
    <property type="entry name" value="6-blade_b-propeller_TolB-like"/>
</dbReference>
<name>A0ABT8EU14_9ACTN</name>
<dbReference type="RefSeq" id="WP_300960415.1">
    <property type="nucleotide sequence ID" value="NZ_JAUHJR010000003.1"/>
</dbReference>
<dbReference type="SUPFAM" id="SSF82171">
    <property type="entry name" value="DPP6 N-terminal domain-like"/>
    <property type="match status" value="1"/>
</dbReference>
<comment type="caution">
    <text evidence="2">The sequence shown here is derived from an EMBL/GenBank/DDBJ whole genome shotgun (WGS) entry which is preliminary data.</text>
</comment>
<keyword evidence="3" id="KW-1185">Reference proteome</keyword>
<dbReference type="Gene3D" id="2.120.10.30">
    <property type="entry name" value="TolB, C-terminal domain"/>
    <property type="match status" value="1"/>
</dbReference>
<dbReference type="Proteomes" id="UP001168537">
    <property type="component" value="Unassembled WGS sequence"/>
</dbReference>
<accession>A0ABT8EU14</accession>
<protein>
    <recommendedName>
        <fullName evidence="4">WD40 repeat domain-containing protein</fullName>
    </recommendedName>
</protein>
<feature type="transmembrane region" description="Helical" evidence="1">
    <location>
        <begin position="369"/>
        <end position="393"/>
    </location>
</feature>
<keyword evidence="1" id="KW-0812">Transmembrane</keyword>
<reference evidence="2" key="1">
    <citation type="submission" date="2023-06" db="EMBL/GenBank/DDBJ databases">
        <title>Draft genome sequence of Nocardioides sp. SOB72.</title>
        <authorList>
            <person name="Zhang G."/>
        </authorList>
    </citation>
    <scope>NUCLEOTIDE SEQUENCE</scope>
    <source>
        <strain evidence="2">SOB72</strain>
    </source>
</reference>
<keyword evidence="1" id="KW-0472">Membrane</keyword>
<dbReference type="EMBL" id="JAUHJR010000003">
    <property type="protein sequence ID" value="MDN4161508.1"/>
    <property type="molecule type" value="Genomic_DNA"/>
</dbReference>
<evidence type="ECO:0000256" key="1">
    <source>
        <dbReference type="SAM" id="Phobius"/>
    </source>
</evidence>
<evidence type="ECO:0000313" key="3">
    <source>
        <dbReference type="Proteomes" id="UP001168537"/>
    </source>
</evidence>
<evidence type="ECO:0008006" key="4">
    <source>
        <dbReference type="Google" id="ProtNLM"/>
    </source>
</evidence>